<keyword evidence="1" id="KW-0813">Transport</keyword>
<dbReference type="InterPro" id="IPR003593">
    <property type="entry name" value="AAA+_ATPase"/>
</dbReference>
<gene>
    <name evidence="5" type="ORF">ACFOGJ_16435</name>
</gene>
<proteinExistence type="predicted"/>
<evidence type="ECO:0000259" key="4">
    <source>
        <dbReference type="PROSITE" id="PS50893"/>
    </source>
</evidence>
<organism evidence="5 6">
    <name type="scientific">Marinibaculum pumilum</name>
    <dbReference type="NCBI Taxonomy" id="1766165"/>
    <lineage>
        <taxon>Bacteria</taxon>
        <taxon>Pseudomonadati</taxon>
        <taxon>Pseudomonadota</taxon>
        <taxon>Alphaproteobacteria</taxon>
        <taxon>Rhodospirillales</taxon>
        <taxon>Rhodospirillaceae</taxon>
        <taxon>Marinibaculum</taxon>
    </lineage>
</organism>
<name>A0ABV7L341_9PROT</name>
<keyword evidence="6" id="KW-1185">Reference proteome</keyword>
<feature type="domain" description="ABC transporter" evidence="4">
    <location>
        <begin position="4"/>
        <end position="243"/>
    </location>
</feature>
<reference evidence="6" key="1">
    <citation type="journal article" date="2019" name="Int. J. Syst. Evol. Microbiol.">
        <title>The Global Catalogue of Microorganisms (GCM) 10K type strain sequencing project: providing services to taxonomists for standard genome sequencing and annotation.</title>
        <authorList>
            <consortium name="The Broad Institute Genomics Platform"/>
            <consortium name="The Broad Institute Genome Sequencing Center for Infectious Disease"/>
            <person name="Wu L."/>
            <person name="Ma J."/>
        </authorList>
    </citation>
    <scope>NUCLEOTIDE SEQUENCE [LARGE SCALE GENOMIC DNA]</scope>
    <source>
        <strain evidence="6">KCTC 42964</strain>
    </source>
</reference>
<keyword evidence="3 5" id="KW-0067">ATP-binding</keyword>
<dbReference type="SMART" id="SM00382">
    <property type="entry name" value="AAA"/>
    <property type="match status" value="1"/>
</dbReference>
<dbReference type="Proteomes" id="UP001595528">
    <property type="component" value="Unassembled WGS sequence"/>
</dbReference>
<dbReference type="PANTHER" id="PTHR45772">
    <property type="entry name" value="CONSERVED COMPONENT OF ABC TRANSPORTER FOR NATURAL AMINO ACIDS-RELATED"/>
    <property type="match status" value="1"/>
</dbReference>
<evidence type="ECO:0000256" key="3">
    <source>
        <dbReference type="ARBA" id="ARBA00022840"/>
    </source>
</evidence>
<protein>
    <submittedName>
        <fullName evidence="5">ABC transporter ATP-binding protein</fullName>
    </submittedName>
</protein>
<dbReference type="InterPro" id="IPR051120">
    <property type="entry name" value="ABC_AA/LPS_Transport"/>
</dbReference>
<dbReference type="InterPro" id="IPR027417">
    <property type="entry name" value="P-loop_NTPase"/>
</dbReference>
<dbReference type="SUPFAM" id="SSF52540">
    <property type="entry name" value="P-loop containing nucleoside triphosphate hydrolases"/>
    <property type="match status" value="1"/>
</dbReference>
<comment type="caution">
    <text evidence="5">The sequence shown here is derived from an EMBL/GenBank/DDBJ whole genome shotgun (WGS) entry which is preliminary data.</text>
</comment>
<dbReference type="EMBL" id="JBHRTR010000028">
    <property type="protein sequence ID" value="MFC3228834.1"/>
    <property type="molecule type" value="Genomic_DNA"/>
</dbReference>
<evidence type="ECO:0000256" key="2">
    <source>
        <dbReference type="ARBA" id="ARBA00022741"/>
    </source>
</evidence>
<dbReference type="InterPro" id="IPR003439">
    <property type="entry name" value="ABC_transporter-like_ATP-bd"/>
</dbReference>
<keyword evidence="2" id="KW-0547">Nucleotide-binding</keyword>
<dbReference type="Pfam" id="PF00005">
    <property type="entry name" value="ABC_tran"/>
    <property type="match status" value="1"/>
</dbReference>
<dbReference type="CDD" id="cd03219">
    <property type="entry name" value="ABC_Mj1267_LivG_branched"/>
    <property type="match status" value="1"/>
</dbReference>
<dbReference type="Gene3D" id="3.40.50.300">
    <property type="entry name" value="P-loop containing nucleotide triphosphate hydrolases"/>
    <property type="match status" value="1"/>
</dbReference>
<dbReference type="PANTHER" id="PTHR45772:SF2">
    <property type="entry name" value="ABC TRANSPORTER ATP-BINDING PROTEIN"/>
    <property type="match status" value="1"/>
</dbReference>
<sequence>MALLEVRGVGKTFGGLKALEGVDVDVQSNTFHGLIGPNGSGKSTLLKAIAGAHFASTGTITFDGGDITRATPYERARAGLSLKFQITAVLPSLSVYDNVLIVLQTRETVWSLVRSRTRGALHDQVMEALERFRLADHADTLAGELSHGQQQWLEIAMALAPRPKLLLLDEPTGGMSPEERRVTGELLEPIRQWCALVIVEHDLDFIKDICDHLTVLQQGQVLQSGTVEEIERSDKVQEVYTTRV</sequence>
<dbReference type="PROSITE" id="PS50893">
    <property type="entry name" value="ABC_TRANSPORTER_2"/>
    <property type="match status" value="1"/>
</dbReference>
<dbReference type="GO" id="GO:0005524">
    <property type="term" value="F:ATP binding"/>
    <property type="evidence" value="ECO:0007669"/>
    <property type="project" value="UniProtKB-KW"/>
</dbReference>
<evidence type="ECO:0000256" key="1">
    <source>
        <dbReference type="ARBA" id="ARBA00022448"/>
    </source>
</evidence>
<dbReference type="RefSeq" id="WP_379902317.1">
    <property type="nucleotide sequence ID" value="NZ_JBHRTR010000028.1"/>
</dbReference>
<accession>A0ABV7L341</accession>
<evidence type="ECO:0000313" key="5">
    <source>
        <dbReference type="EMBL" id="MFC3228834.1"/>
    </source>
</evidence>
<evidence type="ECO:0000313" key="6">
    <source>
        <dbReference type="Proteomes" id="UP001595528"/>
    </source>
</evidence>